<reference evidence="2" key="2">
    <citation type="submission" date="2021-08" db="EMBL/GenBank/DDBJ databases">
        <authorList>
            <person name="Tani A."/>
            <person name="Ola A."/>
            <person name="Ogura Y."/>
            <person name="Katsura K."/>
            <person name="Hayashi T."/>
        </authorList>
    </citation>
    <scope>NUCLEOTIDE SEQUENCE</scope>
    <source>
        <strain evidence="2">KCTC 52305</strain>
    </source>
</reference>
<dbReference type="Pfam" id="PF21834">
    <property type="entry name" value="DUF6894"/>
    <property type="match status" value="1"/>
</dbReference>
<name>A0ABQ4R1T4_9HYPH</name>
<dbReference type="InterPro" id="IPR054189">
    <property type="entry name" value="DUF6894"/>
</dbReference>
<comment type="caution">
    <text evidence="2">The sequence shown here is derived from an EMBL/GenBank/DDBJ whole genome shotgun (WGS) entry which is preliminary data.</text>
</comment>
<sequence>MRCYFHLRQGHHLRIADPVGVEAGDIAQARAETRAVLREMAAEMRRDPARWCGWSVEVTDASGTILFSAELDDEDF</sequence>
<dbReference type="Proteomes" id="UP001055167">
    <property type="component" value="Unassembled WGS sequence"/>
</dbReference>
<evidence type="ECO:0000259" key="1">
    <source>
        <dbReference type="Pfam" id="PF21834"/>
    </source>
</evidence>
<proteinExistence type="predicted"/>
<reference evidence="2" key="1">
    <citation type="journal article" date="2021" name="Front. Microbiol.">
        <title>Comprehensive Comparative Genomics and Phenotyping of Methylobacterium Species.</title>
        <authorList>
            <person name="Alessa O."/>
            <person name="Ogura Y."/>
            <person name="Fujitani Y."/>
            <person name="Takami H."/>
            <person name="Hayashi T."/>
            <person name="Sahin N."/>
            <person name="Tani A."/>
        </authorList>
    </citation>
    <scope>NUCLEOTIDE SEQUENCE</scope>
    <source>
        <strain evidence="2">KCTC 52305</strain>
    </source>
</reference>
<accession>A0ABQ4R1T4</accession>
<gene>
    <name evidence="2" type="ORF">OPKNFCMD_3572</name>
</gene>
<evidence type="ECO:0000313" key="3">
    <source>
        <dbReference type="Proteomes" id="UP001055167"/>
    </source>
</evidence>
<dbReference type="RefSeq" id="WP_128566506.1">
    <property type="nucleotide sequence ID" value="NZ_BPQH01000011.1"/>
</dbReference>
<keyword evidence="3" id="KW-1185">Reference proteome</keyword>
<protein>
    <recommendedName>
        <fullName evidence="1">DUF6894 domain-containing protein</fullName>
    </recommendedName>
</protein>
<feature type="domain" description="DUF6894" evidence="1">
    <location>
        <begin position="2"/>
        <end position="71"/>
    </location>
</feature>
<evidence type="ECO:0000313" key="2">
    <source>
        <dbReference type="EMBL" id="GJD50824.1"/>
    </source>
</evidence>
<organism evidence="2 3">
    <name type="scientific">Methylobacterium crusticola</name>
    <dbReference type="NCBI Taxonomy" id="1697972"/>
    <lineage>
        <taxon>Bacteria</taxon>
        <taxon>Pseudomonadati</taxon>
        <taxon>Pseudomonadota</taxon>
        <taxon>Alphaproteobacteria</taxon>
        <taxon>Hyphomicrobiales</taxon>
        <taxon>Methylobacteriaceae</taxon>
        <taxon>Methylobacterium</taxon>
    </lineage>
</organism>
<dbReference type="EMBL" id="BPQH01000011">
    <property type="protein sequence ID" value="GJD50824.1"/>
    <property type="molecule type" value="Genomic_DNA"/>
</dbReference>